<feature type="compositionally biased region" description="Polar residues" evidence="2">
    <location>
        <begin position="232"/>
        <end position="243"/>
    </location>
</feature>
<organism evidence="3 4">
    <name type="scientific">Morchella conica CCBAS932</name>
    <dbReference type="NCBI Taxonomy" id="1392247"/>
    <lineage>
        <taxon>Eukaryota</taxon>
        <taxon>Fungi</taxon>
        <taxon>Dikarya</taxon>
        <taxon>Ascomycota</taxon>
        <taxon>Pezizomycotina</taxon>
        <taxon>Pezizomycetes</taxon>
        <taxon>Pezizales</taxon>
        <taxon>Morchellaceae</taxon>
        <taxon>Morchella</taxon>
    </lineage>
</organism>
<protein>
    <submittedName>
        <fullName evidence="3">Uncharacterized protein</fullName>
    </submittedName>
</protein>
<name>A0A3N4KH80_9PEZI</name>
<sequence length="498" mass="55240">MENDNQTAIDLYAPIALEHTRDQYSKAKINLEQQHLQLADLQEQLINQQAEKIESQLLLIRQKDATIIDLKKKCETIQSQHLVIREKEAIIVELRDELEKVRGVLTSIADITTPIRSKVPEESKPREEFGECRVGGDIAQQSVTAQVISRPVTMLRVDKELPAMPPNMEDYTIANRLELNPREQPVPHKIGRSTIGEPPSSPTRSQYGPRNSNAYTSPRALSTISLPPQVFQSSIRPDQSTPMSPTPRHPRYASPLNTVREISPLSSAILSARQGNLTSLGHFGSPSREGLRTSMLSPSLPKPKNESLAVKAISIEKAEKFKGPKEVADDEDEDAMRKKIRSEAEKRKEAAFSQSDKIERDSTILTYITTTQEGPTASNKSSTIINRLGSTSDRIGKKLADSKKKKPGIQKSSITYPSLNLLSAEIPREVRSKFSESPDTATANDAEFGRIIGLVDQKVSAENLPPNGEASGENRRYREGKTGKVMDRIRGWKGGDKG</sequence>
<dbReference type="Proteomes" id="UP000277580">
    <property type="component" value="Unassembled WGS sequence"/>
</dbReference>
<dbReference type="EMBL" id="ML119147">
    <property type="protein sequence ID" value="RPB09914.1"/>
    <property type="molecule type" value="Genomic_DNA"/>
</dbReference>
<evidence type="ECO:0000313" key="4">
    <source>
        <dbReference type="Proteomes" id="UP000277580"/>
    </source>
</evidence>
<feature type="region of interest" description="Disordered" evidence="2">
    <location>
        <begin position="280"/>
        <end position="303"/>
    </location>
</feature>
<evidence type="ECO:0000256" key="2">
    <source>
        <dbReference type="SAM" id="MobiDB-lite"/>
    </source>
</evidence>
<dbReference type="AlphaFoldDB" id="A0A3N4KH80"/>
<gene>
    <name evidence="3" type="ORF">P167DRAFT_576783</name>
</gene>
<feature type="compositionally biased region" description="Basic and acidic residues" evidence="2">
    <location>
        <begin position="472"/>
        <end position="498"/>
    </location>
</feature>
<evidence type="ECO:0000256" key="1">
    <source>
        <dbReference type="SAM" id="Coils"/>
    </source>
</evidence>
<keyword evidence="1" id="KW-0175">Coiled coil</keyword>
<feature type="region of interest" description="Disordered" evidence="2">
    <location>
        <begin position="182"/>
        <end position="217"/>
    </location>
</feature>
<evidence type="ECO:0000313" key="3">
    <source>
        <dbReference type="EMBL" id="RPB09914.1"/>
    </source>
</evidence>
<proteinExistence type="predicted"/>
<accession>A0A3N4KH80</accession>
<dbReference type="InParanoid" id="A0A3N4KH80"/>
<reference evidence="3 4" key="1">
    <citation type="journal article" date="2018" name="Nat. Ecol. Evol.">
        <title>Pezizomycetes genomes reveal the molecular basis of ectomycorrhizal truffle lifestyle.</title>
        <authorList>
            <person name="Murat C."/>
            <person name="Payen T."/>
            <person name="Noel B."/>
            <person name="Kuo A."/>
            <person name="Morin E."/>
            <person name="Chen J."/>
            <person name="Kohler A."/>
            <person name="Krizsan K."/>
            <person name="Balestrini R."/>
            <person name="Da Silva C."/>
            <person name="Montanini B."/>
            <person name="Hainaut M."/>
            <person name="Levati E."/>
            <person name="Barry K.W."/>
            <person name="Belfiori B."/>
            <person name="Cichocki N."/>
            <person name="Clum A."/>
            <person name="Dockter R.B."/>
            <person name="Fauchery L."/>
            <person name="Guy J."/>
            <person name="Iotti M."/>
            <person name="Le Tacon F."/>
            <person name="Lindquist E.A."/>
            <person name="Lipzen A."/>
            <person name="Malagnac F."/>
            <person name="Mello A."/>
            <person name="Molinier V."/>
            <person name="Miyauchi S."/>
            <person name="Poulain J."/>
            <person name="Riccioni C."/>
            <person name="Rubini A."/>
            <person name="Sitrit Y."/>
            <person name="Splivallo R."/>
            <person name="Traeger S."/>
            <person name="Wang M."/>
            <person name="Zifcakova L."/>
            <person name="Wipf D."/>
            <person name="Zambonelli A."/>
            <person name="Paolocci F."/>
            <person name="Nowrousian M."/>
            <person name="Ottonello S."/>
            <person name="Baldrian P."/>
            <person name="Spatafora J.W."/>
            <person name="Henrissat B."/>
            <person name="Nagy L.G."/>
            <person name="Aury J.M."/>
            <person name="Wincker P."/>
            <person name="Grigoriev I.V."/>
            <person name="Bonfante P."/>
            <person name="Martin F.M."/>
        </authorList>
    </citation>
    <scope>NUCLEOTIDE SEQUENCE [LARGE SCALE GENOMIC DNA]</scope>
    <source>
        <strain evidence="3 4">CCBAS932</strain>
    </source>
</reference>
<keyword evidence="4" id="KW-1185">Reference proteome</keyword>
<feature type="region of interest" description="Disordered" evidence="2">
    <location>
        <begin position="232"/>
        <end position="254"/>
    </location>
</feature>
<feature type="compositionally biased region" description="Polar residues" evidence="2">
    <location>
        <begin position="202"/>
        <end position="217"/>
    </location>
</feature>
<feature type="coiled-coil region" evidence="1">
    <location>
        <begin position="24"/>
        <end position="51"/>
    </location>
</feature>
<feature type="region of interest" description="Disordered" evidence="2">
    <location>
        <begin position="459"/>
        <end position="498"/>
    </location>
</feature>
<dbReference type="OrthoDB" id="5370857at2759"/>
<feature type="region of interest" description="Disordered" evidence="2">
    <location>
        <begin position="395"/>
        <end position="414"/>
    </location>
</feature>